<feature type="region of interest" description="Disordered" evidence="1">
    <location>
        <begin position="412"/>
        <end position="555"/>
    </location>
</feature>
<evidence type="ECO:0000313" key="3">
    <source>
        <dbReference type="Proteomes" id="UP000053923"/>
    </source>
</evidence>
<evidence type="ECO:0000256" key="1">
    <source>
        <dbReference type="SAM" id="MobiDB-lite"/>
    </source>
</evidence>
<proteinExistence type="predicted"/>
<keyword evidence="3" id="KW-1185">Reference proteome</keyword>
<reference evidence="3" key="1">
    <citation type="submission" date="2015-10" db="EMBL/GenBank/DDBJ databases">
        <authorList>
            <person name="Ju K.-S."/>
            <person name="Doroghazi J.R."/>
            <person name="Metcalf W.W."/>
        </authorList>
    </citation>
    <scope>NUCLEOTIDE SEQUENCE [LARGE SCALE GENOMIC DNA]</scope>
    <source>
        <strain evidence="3">NRRL 3151</strain>
    </source>
</reference>
<feature type="region of interest" description="Disordered" evidence="1">
    <location>
        <begin position="760"/>
        <end position="785"/>
    </location>
</feature>
<feature type="compositionally biased region" description="Basic and acidic residues" evidence="1">
    <location>
        <begin position="412"/>
        <end position="425"/>
    </location>
</feature>
<dbReference type="AlphaFoldDB" id="A0A101JAL0"/>
<feature type="compositionally biased region" description="Low complexity" evidence="1">
    <location>
        <begin position="514"/>
        <end position="523"/>
    </location>
</feature>
<feature type="compositionally biased region" description="Basic and acidic residues" evidence="1">
    <location>
        <begin position="760"/>
        <end position="769"/>
    </location>
</feature>
<feature type="compositionally biased region" description="Polar residues" evidence="1">
    <location>
        <begin position="426"/>
        <end position="435"/>
    </location>
</feature>
<sequence>MIQPDSIPLFTGDLGQLEQHTDALRVEADGIRQAGAEAHRQFQGLSAFYHAPEAEKLFASTAPARDGADAFADKVATVADALSTYAAEVAPLIKRLEHLQSKATTFVAGLKTPSGEFDENWTDDADKVNEHQALMHDVNVAQAQFTAAEIDCNNKITALVGGTQYVMNTGAKQFMPLGAELYGYSAEVLDQAKELPWGTPVTQSHDWWDPDDLGYYAKSFFWDGFIVDNVWGTIDGIATLAGVHGSDEAGQAWEGVVRAIVGAETYLMESGGKEPTGVFATDFAQESKAYAKEFGKSFVAWDMWKENPARAAATVVFNGLTLGAGPLKIASAGKAGTAAKVATTVAKVGDVIDPVGAAVKVTGHAIPTIAQVTENLRGVNNVPDLRAPHSVLELDDGSKVVIENGEFIPYDKHGDVVSEAPKQERSTTAQTTPEQTPVREPELAGVGGRSQSPQASAQAGDGSTGDAVDNGGGARGHASEASFARHGASDGGHGAGSSDGTPHGGGRAGTSQHSGSSYDADGAGATGGSDDGAATSENQGAGGPDNGGDRELSVAERKQIQDEHIRKANDPDRTWFNKHYDILGRRRNILNKDGTPKLADGVELPQLAKNAEGKWVAANDLPSGPSEVKWGPKNLGTNTVPDGNLSALDAAAANRRASVDLTNAEKAFDETHSAAAQEALTKAQQEYTARLGDVPNNSKISEALGEKAARLHVIPREFPTADRIKLPKTPNGANMFDDVYRLGDDGHYLIVEEKAPTGDLDWRRGRADPEDPANPHIGDDGGAQGLRVKQGTKLYIRTILAEMTLRGGRDADIAKALRTALAQGKLQYVLVKANNNPGSSYAGAVLEHLKI</sequence>
<evidence type="ECO:0000313" key="2">
    <source>
        <dbReference type="EMBL" id="KUL23248.1"/>
    </source>
</evidence>
<dbReference type="RefSeq" id="WP_062712595.1">
    <property type="nucleotide sequence ID" value="NZ_LLZG01000388.1"/>
</dbReference>
<dbReference type="InterPro" id="IPR049762">
    <property type="entry name" value="PoNe_dom"/>
</dbReference>
<protein>
    <submittedName>
        <fullName evidence="2">Uncharacterized protein</fullName>
    </submittedName>
</protein>
<dbReference type="Proteomes" id="UP000053923">
    <property type="component" value="Unassembled WGS sequence"/>
</dbReference>
<accession>A0A101JAL0</accession>
<feature type="compositionally biased region" description="Gly residues" evidence="1">
    <location>
        <begin position="489"/>
        <end position="508"/>
    </location>
</feature>
<dbReference type="CDD" id="cd20739">
    <property type="entry name" value="PoNe_DUF637"/>
    <property type="match status" value="1"/>
</dbReference>
<dbReference type="EMBL" id="LLZG01000388">
    <property type="protein sequence ID" value="KUL23248.1"/>
    <property type="molecule type" value="Genomic_DNA"/>
</dbReference>
<name>A0A101JAL0_9ACTN</name>
<dbReference type="OrthoDB" id="3917849at2"/>
<organism evidence="2 3">
    <name type="scientific">Streptomyces regalis</name>
    <dbReference type="NCBI Taxonomy" id="68262"/>
    <lineage>
        <taxon>Bacteria</taxon>
        <taxon>Bacillati</taxon>
        <taxon>Actinomycetota</taxon>
        <taxon>Actinomycetes</taxon>
        <taxon>Kitasatosporales</taxon>
        <taxon>Streptomycetaceae</taxon>
        <taxon>Streptomyces</taxon>
    </lineage>
</organism>
<comment type="caution">
    <text evidence="2">The sequence shown here is derived from an EMBL/GenBank/DDBJ whole genome shotgun (WGS) entry which is preliminary data.</text>
</comment>
<gene>
    <name evidence="2" type="ORF">ADL12_39930</name>
</gene>